<dbReference type="EMBL" id="BART01002788">
    <property type="protein sequence ID" value="GAG67908.1"/>
    <property type="molecule type" value="Genomic_DNA"/>
</dbReference>
<evidence type="ECO:0000313" key="1">
    <source>
        <dbReference type="EMBL" id="GAG67908.1"/>
    </source>
</evidence>
<accession>X1A551</accession>
<proteinExistence type="predicted"/>
<comment type="caution">
    <text evidence="1">The sequence shown here is derived from an EMBL/GenBank/DDBJ whole genome shotgun (WGS) entry which is preliminary data.</text>
</comment>
<dbReference type="AlphaFoldDB" id="X1A551"/>
<name>X1A551_9ZZZZ</name>
<sequence>MSSISRGHMSRGGFNTSIHVNKIFERRIKAIKQLVSSRLKLDAQEINKIVDFITVKISDSIFERSKQLIEGQIDNLKFEMEKFCA</sequence>
<organism evidence="1">
    <name type="scientific">marine sediment metagenome</name>
    <dbReference type="NCBI Taxonomy" id="412755"/>
    <lineage>
        <taxon>unclassified sequences</taxon>
        <taxon>metagenomes</taxon>
        <taxon>ecological metagenomes</taxon>
    </lineage>
</organism>
<gene>
    <name evidence="1" type="ORF">S01H4_08212</name>
</gene>
<protein>
    <submittedName>
        <fullName evidence="1">Uncharacterized protein</fullName>
    </submittedName>
</protein>
<reference evidence="1" key="1">
    <citation type="journal article" date="2014" name="Front. Microbiol.">
        <title>High frequency of phylogenetically diverse reductive dehalogenase-homologous genes in deep subseafloor sedimentary metagenomes.</title>
        <authorList>
            <person name="Kawai M."/>
            <person name="Futagami T."/>
            <person name="Toyoda A."/>
            <person name="Takaki Y."/>
            <person name="Nishi S."/>
            <person name="Hori S."/>
            <person name="Arai W."/>
            <person name="Tsubouchi T."/>
            <person name="Morono Y."/>
            <person name="Uchiyama I."/>
            <person name="Ito T."/>
            <person name="Fujiyama A."/>
            <person name="Inagaki F."/>
            <person name="Takami H."/>
        </authorList>
    </citation>
    <scope>NUCLEOTIDE SEQUENCE</scope>
    <source>
        <strain evidence="1">Expedition CK06-06</strain>
    </source>
</reference>